<reference evidence="4" key="1">
    <citation type="submission" date="2022-11" db="EMBL/GenBank/DDBJ databases">
        <title>Minimal conservation of predation-associated metabolite biosynthetic gene clusters underscores biosynthetic potential of Myxococcota including descriptions for ten novel species: Archangium lansinium sp. nov., Myxococcus landrumus sp. nov., Nannocystis bai.</title>
        <authorList>
            <person name="Ahearne A."/>
            <person name="Stevens C."/>
            <person name="Phillips K."/>
        </authorList>
    </citation>
    <scope>NUCLEOTIDE SEQUENCE</scope>
    <source>
        <strain evidence="4">Na p29</strain>
    </source>
</reference>
<keyword evidence="3" id="KW-0472">Membrane</keyword>
<sequence>MTPETNRRMAGGALAVSAFSIALALFAYWRAGGKQDAETAHAEIRATVDSLREKQTELVEHTRGSLDAAFQNSRDRLTRVRELLRIEKDRAEAELKHQLDRAEGDVNRLVASVELEARKIRDSTIGSAEQAERALSQRVRTIEGRVALLRAKYKARRAEVLADGQEYEEALRALVEATDLLDQAQERLPRQYDPTVGALRVAMHEALASVQSRAVDSRERLDEVLRQTNSLVRTLESDEATAAGSVAPPPGHPAS</sequence>
<dbReference type="SUPFAM" id="SSF140361">
    <property type="entry name" value="MIT domain-like"/>
    <property type="match status" value="1"/>
</dbReference>
<feature type="coiled-coil region" evidence="1">
    <location>
        <begin position="34"/>
        <end position="112"/>
    </location>
</feature>
<protein>
    <submittedName>
        <fullName evidence="4">Uncharacterized protein</fullName>
    </submittedName>
</protein>
<name>A0A9X3EL54_9BACT</name>
<evidence type="ECO:0000256" key="3">
    <source>
        <dbReference type="SAM" id="Phobius"/>
    </source>
</evidence>
<dbReference type="RefSeq" id="WP_267767503.1">
    <property type="nucleotide sequence ID" value="NZ_JAPNKE010000002.1"/>
</dbReference>
<keyword evidence="5" id="KW-1185">Reference proteome</keyword>
<dbReference type="AlphaFoldDB" id="A0A9X3EL54"/>
<comment type="caution">
    <text evidence="4">The sequence shown here is derived from an EMBL/GenBank/DDBJ whole genome shotgun (WGS) entry which is preliminary data.</text>
</comment>
<keyword evidence="3" id="KW-0812">Transmembrane</keyword>
<dbReference type="Proteomes" id="UP001150924">
    <property type="component" value="Unassembled WGS sequence"/>
</dbReference>
<proteinExistence type="predicted"/>
<accession>A0A9X3EL54</accession>
<keyword evidence="1" id="KW-0175">Coiled coil</keyword>
<gene>
    <name evidence="4" type="ORF">OV079_09115</name>
</gene>
<feature type="region of interest" description="Disordered" evidence="2">
    <location>
        <begin position="236"/>
        <end position="255"/>
    </location>
</feature>
<keyword evidence="3" id="KW-1133">Transmembrane helix</keyword>
<evidence type="ECO:0000256" key="1">
    <source>
        <dbReference type="SAM" id="Coils"/>
    </source>
</evidence>
<evidence type="ECO:0000313" key="4">
    <source>
        <dbReference type="EMBL" id="MCY1005720.1"/>
    </source>
</evidence>
<dbReference type="EMBL" id="JAPNKE010000002">
    <property type="protein sequence ID" value="MCY1005720.1"/>
    <property type="molecule type" value="Genomic_DNA"/>
</dbReference>
<organism evidence="4 5">
    <name type="scientific">Nannocystis pusilla</name>
    <dbReference type="NCBI Taxonomy" id="889268"/>
    <lineage>
        <taxon>Bacteria</taxon>
        <taxon>Pseudomonadati</taxon>
        <taxon>Myxococcota</taxon>
        <taxon>Polyangia</taxon>
        <taxon>Nannocystales</taxon>
        <taxon>Nannocystaceae</taxon>
        <taxon>Nannocystis</taxon>
    </lineage>
</organism>
<evidence type="ECO:0000256" key="2">
    <source>
        <dbReference type="SAM" id="MobiDB-lite"/>
    </source>
</evidence>
<feature type="transmembrane region" description="Helical" evidence="3">
    <location>
        <begin position="12"/>
        <end position="29"/>
    </location>
</feature>
<evidence type="ECO:0000313" key="5">
    <source>
        <dbReference type="Proteomes" id="UP001150924"/>
    </source>
</evidence>